<evidence type="ECO:0000256" key="1">
    <source>
        <dbReference type="ARBA" id="ARBA00007932"/>
    </source>
</evidence>
<feature type="transmembrane region" description="Helical" evidence="5">
    <location>
        <begin position="247"/>
        <end position="272"/>
    </location>
</feature>
<comment type="similarity">
    <text evidence="1">Belongs to the folate receptor family.</text>
</comment>
<dbReference type="InterPro" id="IPR004269">
    <property type="entry name" value="Folate_rcpt"/>
</dbReference>
<protein>
    <recommendedName>
        <fullName evidence="7">Folate receptor-like domain-containing protein</fullName>
    </recommendedName>
</protein>
<organism evidence="8 9">
    <name type="scientific">Clavelina lepadiformis</name>
    <name type="common">Light-bulb sea squirt</name>
    <name type="synonym">Ascidia lepadiformis</name>
    <dbReference type="NCBI Taxonomy" id="159417"/>
    <lineage>
        <taxon>Eukaryota</taxon>
        <taxon>Metazoa</taxon>
        <taxon>Chordata</taxon>
        <taxon>Tunicata</taxon>
        <taxon>Ascidiacea</taxon>
        <taxon>Aplousobranchia</taxon>
        <taxon>Clavelinidae</taxon>
        <taxon>Clavelina</taxon>
    </lineage>
</organism>
<dbReference type="Pfam" id="PF03024">
    <property type="entry name" value="Folate_rec"/>
    <property type="match status" value="1"/>
</dbReference>
<keyword evidence="3" id="KW-1015">Disulfide bond</keyword>
<feature type="region of interest" description="Disordered" evidence="4">
    <location>
        <begin position="276"/>
        <end position="321"/>
    </location>
</feature>
<evidence type="ECO:0000256" key="5">
    <source>
        <dbReference type="SAM" id="Phobius"/>
    </source>
</evidence>
<gene>
    <name evidence="8" type="ORF">CVLEPA_LOCUS11303</name>
</gene>
<evidence type="ECO:0000256" key="2">
    <source>
        <dbReference type="ARBA" id="ARBA00022729"/>
    </source>
</evidence>
<dbReference type="PANTHER" id="PTHR10517">
    <property type="entry name" value="FOLATE RECEPTOR"/>
    <property type="match status" value="1"/>
</dbReference>
<dbReference type="EMBL" id="CAWYQH010000079">
    <property type="protein sequence ID" value="CAK8681064.1"/>
    <property type="molecule type" value="Genomic_DNA"/>
</dbReference>
<proteinExistence type="inferred from homology"/>
<keyword evidence="5" id="KW-0472">Membrane</keyword>
<evidence type="ECO:0000256" key="3">
    <source>
        <dbReference type="ARBA" id="ARBA00023157"/>
    </source>
</evidence>
<dbReference type="InterPro" id="IPR018143">
    <property type="entry name" value="Folate_rcpt-like"/>
</dbReference>
<keyword evidence="9" id="KW-1185">Reference proteome</keyword>
<name>A0ABP0FRC1_CLALP</name>
<sequence length="321" mass="35921">MGRSLSFFVVFLSFCWLVNTQSRFTTPTTDRYTSPTCPKTNYGKDEPSKEENLYACKQYQCQSCCGENITMELAQVPLQQIGNVNMDQCSEKHHPLSGACSDEWTYIECFYQCSPNLFPWIGPLKKLHNIPICAKFCDNWFNLCAADYTCVAGEGNWLTGLDKGFNEDGTAKNPCKGGVSCRNYTQVYGSGEKLCNTVWGDLFKYTTDEEHCVDPSDIKHNLDFVKSLNPSYEVNDCTVTPVSYTDAGVIVGIVFGVLAGLLLIAAGVYYFMQRKKANDQPSKKDQPKTEEMTTLRTTSQPAKENPDTPPNTRDQSDVEEA</sequence>
<dbReference type="PANTHER" id="PTHR10517:SF19">
    <property type="entry name" value="RETBINDIN"/>
    <property type="match status" value="1"/>
</dbReference>
<feature type="signal peptide" evidence="6">
    <location>
        <begin position="1"/>
        <end position="20"/>
    </location>
</feature>
<evidence type="ECO:0000313" key="8">
    <source>
        <dbReference type="EMBL" id="CAK8681064.1"/>
    </source>
</evidence>
<dbReference type="CDD" id="cd12087">
    <property type="entry name" value="TM_EGFR-like"/>
    <property type="match status" value="1"/>
</dbReference>
<evidence type="ECO:0000259" key="7">
    <source>
        <dbReference type="Pfam" id="PF03024"/>
    </source>
</evidence>
<keyword evidence="5" id="KW-0812">Transmembrane</keyword>
<evidence type="ECO:0000256" key="4">
    <source>
        <dbReference type="SAM" id="MobiDB-lite"/>
    </source>
</evidence>
<accession>A0ABP0FRC1</accession>
<reference evidence="8 9" key="1">
    <citation type="submission" date="2024-02" db="EMBL/GenBank/DDBJ databases">
        <authorList>
            <person name="Daric V."/>
            <person name="Darras S."/>
        </authorList>
    </citation>
    <scope>NUCLEOTIDE SEQUENCE [LARGE SCALE GENOMIC DNA]</scope>
</reference>
<dbReference type="Proteomes" id="UP001642483">
    <property type="component" value="Unassembled WGS sequence"/>
</dbReference>
<feature type="chain" id="PRO_5045588112" description="Folate receptor-like domain-containing protein" evidence="6">
    <location>
        <begin position="21"/>
        <end position="321"/>
    </location>
</feature>
<keyword evidence="5" id="KW-1133">Transmembrane helix</keyword>
<evidence type="ECO:0000313" key="9">
    <source>
        <dbReference type="Proteomes" id="UP001642483"/>
    </source>
</evidence>
<comment type="caution">
    <text evidence="8">The sequence shown here is derived from an EMBL/GenBank/DDBJ whole genome shotgun (WGS) entry which is preliminary data.</text>
</comment>
<evidence type="ECO:0000256" key="6">
    <source>
        <dbReference type="SAM" id="SignalP"/>
    </source>
</evidence>
<feature type="domain" description="Folate receptor-like" evidence="7">
    <location>
        <begin position="36"/>
        <end position="213"/>
    </location>
</feature>
<keyword evidence="2 6" id="KW-0732">Signal</keyword>
<feature type="compositionally biased region" description="Basic and acidic residues" evidence="4">
    <location>
        <begin position="276"/>
        <end position="293"/>
    </location>
</feature>